<proteinExistence type="predicted"/>
<reference evidence="1" key="2">
    <citation type="submission" date="2021-09" db="EMBL/GenBank/DDBJ databases">
        <authorList>
            <person name="Jia N."/>
            <person name="Wang J."/>
            <person name="Shi W."/>
            <person name="Du L."/>
            <person name="Sun Y."/>
            <person name="Zhan W."/>
            <person name="Jiang J."/>
            <person name="Wang Q."/>
            <person name="Zhang B."/>
            <person name="Ji P."/>
            <person name="Sakyi L.B."/>
            <person name="Cui X."/>
            <person name="Yuan T."/>
            <person name="Jiang B."/>
            <person name="Yang W."/>
            <person name="Lam T.T.-Y."/>
            <person name="Chang Q."/>
            <person name="Ding S."/>
            <person name="Wang X."/>
            <person name="Zhu J."/>
            <person name="Ruan X."/>
            <person name="Zhao L."/>
            <person name="Wei J."/>
            <person name="Que T."/>
            <person name="Du C."/>
            <person name="Cheng J."/>
            <person name="Dai P."/>
            <person name="Han X."/>
            <person name="Huang E."/>
            <person name="Gao Y."/>
            <person name="Liu J."/>
            <person name="Shao H."/>
            <person name="Ye R."/>
            <person name="Li L."/>
            <person name="Wei W."/>
            <person name="Wang X."/>
            <person name="Wang C."/>
            <person name="Huo Q."/>
            <person name="Li W."/>
            <person name="Guo W."/>
            <person name="Chen H."/>
            <person name="Chen S."/>
            <person name="Zhou L."/>
            <person name="Zhou L."/>
            <person name="Ni X."/>
            <person name="Tian J."/>
            <person name="Zhou Y."/>
            <person name="Sheng Y."/>
            <person name="Liu T."/>
            <person name="Pan Y."/>
            <person name="Xia L."/>
            <person name="Li J."/>
            <person name="Zhao F."/>
            <person name="Cao W."/>
        </authorList>
    </citation>
    <scope>NUCLEOTIDE SEQUENCE</scope>
    <source>
        <strain evidence="1">Rsan-2018</strain>
        <tissue evidence="1">Larvae</tissue>
    </source>
</reference>
<reference evidence="1" key="1">
    <citation type="journal article" date="2020" name="Cell">
        <title>Large-Scale Comparative Analyses of Tick Genomes Elucidate Their Genetic Diversity and Vector Capacities.</title>
        <authorList>
            <consortium name="Tick Genome and Microbiome Consortium (TIGMIC)"/>
            <person name="Jia N."/>
            <person name="Wang J."/>
            <person name="Shi W."/>
            <person name="Du L."/>
            <person name="Sun Y."/>
            <person name="Zhan W."/>
            <person name="Jiang J.F."/>
            <person name="Wang Q."/>
            <person name="Zhang B."/>
            <person name="Ji P."/>
            <person name="Bell-Sakyi L."/>
            <person name="Cui X.M."/>
            <person name="Yuan T.T."/>
            <person name="Jiang B.G."/>
            <person name="Yang W.F."/>
            <person name="Lam T.T."/>
            <person name="Chang Q.C."/>
            <person name="Ding S.J."/>
            <person name="Wang X.J."/>
            <person name="Zhu J.G."/>
            <person name="Ruan X.D."/>
            <person name="Zhao L."/>
            <person name="Wei J.T."/>
            <person name="Ye R.Z."/>
            <person name="Que T.C."/>
            <person name="Du C.H."/>
            <person name="Zhou Y.H."/>
            <person name="Cheng J.X."/>
            <person name="Dai P.F."/>
            <person name="Guo W.B."/>
            <person name="Han X.H."/>
            <person name="Huang E.J."/>
            <person name="Li L.F."/>
            <person name="Wei W."/>
            <person name="Gao Y.C."/>
            <person name="Liu J.Z."/>
            <person name="Shao H.Z."/>
            <person name="Wang X."/>
            <person name="Wang C.C."/>
            <person name="Yang T.C."/>
            <person name="Huo Q.B."/>
            <person name="Li W."/>
            <person name="Chen H.Y."/>
            <person name="Chen S.E."/>
            <person name="Zhou L.G."/>
            <person name="Ni X.B."/>
            <person name="Tian J.H."/>
            <person name="Sheng Y."/>
            <person name="Liu T."/>
            <person name="Pan Y.S."/>
            <person name="Xia L.Y."/>
            <person name="Li J."/>
            <person name="Zhao F."/>
            <person name="Cao W.C."/>
        </authorList>
    </citation>
    <scope>NUCLEOTIDE SEQUENCE</scope>
    <source>
        <strain evidence="1">Rsan-2018</strain>
    </source>
</reference>
<evidence type="ECO:0000313" key="1">
    <source>
        <dbReference type="EMBL" id="KAH7984433.1"/>
    </source>
</evidence>
<comment type="caution">
    <text evidence="1">The sequence shown here is derived from an EMBL/GenBank/DDBJ whole genome shotgun (WGS) entry which is preliminary data.</text>
</comment>
<accession>A0A9D4YQR3</accession>
<keyword evidence="2" id="KW-1185">Reference proteome</keyword>
<dbReference type="VEuPathDB" id="VectorBase:RSAN_042637"/>
<name>A0A9D4YQR3_RHISA</name>
<gene>
    <name evidence="1" type="ORF">HPB52_020699</name>
</gene>
<dbReference type="AlphaFoldDB" id="A0A9D4YQR3"/>
<dbReference type="Proteomes" id="UP000821837">
    <property type="component" value="Chromosome 1"/>
</dbReference>
<organism evidence="1 2">
    <name type="scientific">Rhipicephalus sanguineus</name>
    <name type="common">Brown dog tick</name>
    <name type="synonym">Ixodes sanguineus</name>
    <dbReference type="NCBI Taxonomy" id="34632"/>
    <lineage>
        <taxon>Eukaryota</taxon>
        <taxon>Metazoa</taxon>
        <taxon>Ecdysozoa</taxon>
        <taxon>Arthropoda</taxon>
        <taxon>Chelicerata</taxon>
        <taxon>Arachnida</taxon>
        <taxon>Acari</taxon>
        <taxon>Parasitiformes</taxon>
        <taxon>Ixodida</taxon>
        <taxon>Ixodoidea</taxon>
        <taxon>Ixodidae</taxon>
        <taxon>Rhipicephalinae</taxon>
        <taxon>Rhipicephalus</taxon>
        <taxon>Rhipicephalus</taxon>
    </lineage>
</organism>
<protein>
    <submittedName>
        <fullName evidence="1">Uncharacterized protein</fullName>
    </submittedName>
</protein>
<dbReference type="EMBL" id="JABSTV010001245">
    <property type="protein sequence ID" value="KAH7984433.1"/>
    <property type="molecule type" value="Genomic_DNA"/>
</dbReference>
<sequence>MNLEGQDALWCLWRAEDLERSMQRTLAIVSSLRSARLSCGLKQPRAFVMMEDENADFVRQLAPTMCHLAKLQELTVLSSTTLSWEPPSEAHWTRAMVDSSADIYIETDKEAVQMALQQRLEKLLNRLNSLERRQSHPRYRFQNSAAEQARHTEQIANMKKEIATLQGS</sequence>
<evidence type="ECO:0000313" key="2">
    <source>
        <dbReference type="Proteomes" id="UP000821837"/>
    </source>
</evidence>